<dbReference type="EMBL" id="CP011127">
    <property type="protein sequence ID" value="AMU86766.1"/>
    <property type="molecule type" value="Genomic_DNA"/>
</dbReference>
<dbReference type="PRINTS" id="PR00834">
    <property type="entry name" value="PROTEASES2C"/>
</dbReference>
<sequence>MKKKLHLFSLFLCILIATAAFSAGGCDYLSQPINTDNSDNTPSTSTPLDENWKFPSPQQNLPELANYAMVVARVKPAVVAVDVEYITQDIFGRQTVAIASGSGFIIDPSGYIITNNHVVEGGSTVTVTLSDNRTFTASRVVTDSRTDLAVIKVDTLGEELPFVYIGDSSALEVGEPVAAIGNALGLGITMKGGWISRLDAQITVDQSVTLYGLIGTDAAINEGNSGGPLVNMAGEVIGITSAKIVEVGVEGVGYAININSARTFIEELVNKGYITRPFMGVIGILTVDAAIQSYFKLGIDKGVLLRGIAENGPAEKAGLKANDVILSINGQAVLTDEELILAIHGKKVGDKIEVSYFRDGVTSTVTLILAETPPPES</sequence>
<dbReference type="Pfam" id="PF13365">
    <property type="entry name" value="Trypsin_2"/>
    <property type="match status" value="1"/>
</dbReference>
<name>A0A142VAA4_9CHLR</name>
<evidence type="ECO:0000313" key="7">
    <source>
        <dbReference type="Proteomes" id="UP000076394"/>
    </source>
</evidence>
<dbReference type="PROSITE" id="PS51257">
    <property type="entry name" value="PROKAR_LIPOPROTEIN"/>
    <property type="match status" value="1"/>
</dbReference>
<accession>A0A142VAA4</accession>
<dbReference type="InterPro" id="IPR001940">
    <property type="entry name" value="Peptidase_S1C"/>
</dbReference>
<dbReference type="InterPro" id="IPR036034">
    <property type="entry name" value="PDZ_sf"/>
</dbReference>
<dbReference type="InterPro" id="IPR043504">
    <property type="entry name" value="Peptidase_S1_PA_chymotrypsin"/>
</dbReference>
<proteinExistence type="inferred from homology"/>
<evidence type="ECO:0000256" key="4">
    <source>
        <dbReference type="SAM" id="SignalP"/>
    </source>
</evidence>
<dbReference type="GO" id="GO:0006508">
    <property type="term" value="P:proteolysis"/>
    <property type="evidence" value="ECO:0007669"/>
    <property type="project" value="UniProtKB-KW"/>
</dbReference>
<feature type="domain" description="PDZ" evidence="5">
    <location>
        <begin position="284"/>
        <end position="343"/>
    </location>
</feature>
<dbReference type="PANTHER" id="PTHR43343">
    <property type="entry name" value="PEPTIDASE S12"/>
    <property type="match status" value="1"/>
</dbReference>
<organism evidence="6 7">
    <name type="scientific">Dehalococcoides mccartyi</name>
    <dbReference type="NCBI Taxonomy" id="61435"/>
    <lineage>
        <taxon>Bacteria</taxon>
        <taxon>Bacillati</taxon>
        <taxon>Chloroflexota</taxon>
        <taxon>Dehalococcoidia</taxon>
        <taxon>Dehalococcoidales</taxon>
        <taxon>Dehalococcoidaceae</taxon>
        <taxon>Dehalococcoides</taxon>
    </lineage>
</organism>
<protein>
    <submittedName>
        <fullName evidence="6">Serine protease</fullName>
    </submittedName>
</protein>
<dbReference type="Pfam" id="PF13180">
    <property type="entry name" value="PDZ_2"/>
    <property type="match status" value="1"/>
</dbReference>
<dbReference type="Proteomes" id="UP000076394">
    <property type="component" value="Chromosome"/>
</dbReference>
<keyword evidence="3" id="KW-0378">Hydrolase</keyword>
<dbReference type="PATRIC" id="fig|61435.13.peg.955"/>
<dbReference type="SUPFAM" id="SSF50156">
    <property type="entry name" value="PDZ domain-like"/>
    <property type="match status" value="1"/>
</dbReference>
<dbReference type="Gene3D" id="2.40.10.10">
    <property type="entry name" value="Trypsin-like serine proteases"/>
    <property type="match status" value="2"/>
</dbReference>
<dbReference type="PANTHER" id="PTHR43343:SF3">
    <property type="entry name" value="PROTEASE DO-LIKE 8, CHLOROPLASTIC"/>
    <property type="match status" value="1"/>
</dbReference>
<dbReference type="OrthoDB" id="9758917at2"/>
<evidence type="ECO:0000313" key="6">
    <source>
        <dbReference type="EMBL" id="AMU86766.1"/>
    </source>
</evidence>
<dbReference type="GO" id="GO:0004252">
    <property type="term" value="F:serine-type endopeptidase activity"/>
    <property type="evidence" value="ECO:0007669"/>
    <property type="project" value="InterPro"/>
</dbReference>
<keyword evidence="4" id="KW-0732">Signal</keyword>
<gene>
    <name evidence="6" type="ORF">Dm11a5_0940</name>
</gene>
<evidence type="ECO:0000256" key="2">
    <source>
        <dbReference type="ARBA" id="ARBA00022670"/>
    </source>
</evidence>
<dbReference type="PROSITE" id="PS50106">
    <property type="entry name" value="PDZ"/>
    <property type="match status" value="1"/>
</dbReference>
<dbReference type="Gene3D" id="2.30.42.10">
    <property type="match status" value="1"/>
</dbReference>
<evidence type="ECO:0000256" key="3">
    <source>
        <dbReference type="ARBA" id="ARBA00022801"/>
    </source>
</evidence>
<dbReference type="RefSeq" id="WP_011309473.1">
    <property type="nucleotide sequence ID" value="NZ_AP024514.1"/>
</dbReference>
<dbReference type="InterPro" id="IPR001478">
    <property type="entry name" value="PDZ"/>
</dbReference>
<dbReference type="AlphaFoldDB" id="A0A142VAA4"/>
<evidence type="ECO:0000259" key="5">
    <source>
        <dbReference type="PROSITE" id="PS50106"/>
    </source>
</evidence>
<dbReference type="InterPro" id="IPR051201">
    <property type="entry name" value="Chloro_Bact_Ser_Proteases"/>
</dbReference>
<feature type="signal peptide" evidence="4">
    <location>
        <begin position="1"/>
        <end position="22"/>
    </location>
</feature>
<evidence type="ECO:0000256" key="1">
    <source>
        <dbReference type="ARBA" id="ARBA00010541"/>
    </source>
</evidence>
<dbReference type="InterPro" id="IPR009003">
    <property type="entry name" value="Peptidase_S1_PA"/>
</dbReference>
<dbReference type="SMART" id="SM00228">
    <property type="entry name" value="PDZ"/>
    <property type="match status" value="1"/>
</dbReference>
<dbReference type="SUPFAM" id="SSF50494">
    <property type="entry name" value="Trypsin-like serine proteases"/>
    <property type="match status" value="1"/>
</dbReference>
<reference evidence="6 7" key="1">
    <citation type="submission" date="2015-03" db="EMBL/GenBank/DDBJ databases">
        <title>Genomic characterization of Dehalococcoides mccartyi strain 11a5, an unusal plasmid-containing chloroethene dechlorinator.</title>
        <authorList>
            <person name="Zhao S."/>
            <person name="Ding C."/>
            <person name="He J."/>
        </authorList>
    </citation>
    <scope>NUCLEOTIDE SEQUENCE [LARGE SCALE GENOMIC DNA]</scope>
    <source>
        <strain evidence="6 7">11a5</strain>
    </source>
</reference>
<keyword evidence="2 6" id="KW-0645">Protease</keyword>
<comment type="similarity">
    <text evidence="1">Belongs to the peptidase S1C family.</text>
</comment>
<feature type="chain" id="PRO_5007502237" evidence="4">
    <location>
        <begin position="23"/>
        <end position="377"/>
    </location>
</feature>